<feature type="transmembrane region" description="Helical" evidence="9">
    <location>
        <begin position="127"/>
        <end position="148"/>
    </location>
</feature>
<dbReference type="PANTHER" id="PTHR24421">
    <property type="entry name" value="NITRATE/NITRITE SENSOR PROTEIN NARX-RELATED"/>
    <property type="match status" value="1"/>
</dbReference>
<dbReference type="InterPro" id="IPR011712">
    <property type="entry name" value="Sig_transdc_His_kin_sub3_dim/P"/>
</dbReference>
<reference evidence="11" key="1">
    <citation type="submission" date="2021-03" db="EMBL/GenBank/DDBJ databases">
        <title>Human Oral Microbial Genomes.</title>
        <authorList>
            <person name="Johnston C.D."/>
            <person name="Chen T."/>
            <person name="Dewhirst F.E."/>
        </authorList>
    </citation>
    <scope>NUCLEOTIDE SEQUENCE</scope>
    <source>
        <strain evidence="11">F0714</strain>
    </source>
</reference>
<dbReference type="EMBL" id="CP072385">
    <property type="protein sequence ID" value="QUC11899.1"/>
    <property type="molecule type" value="Genomic_DNA"/>
</dbReference>
<dbReference type="Proteomes" id="UP000677180">
    <property type="component" value="Chromosome"/>
</dbReference>
<dbReference type="PANTHER" id="PTHR24421:SF10">
    <property type="entry name" value="NITRATE_NITRITE SENSOR PROTEIN NARQ"/>
    <property type="match status" value="1"/>
</dbReference>
<dbReference type="Gene3D" id="1.20.5.1930">
    <property type="match status" value="1"/>
</dbReference>
<keyword evidence="3" id="KW-0597">Phosphoprotein</keyword>
<gene>
    <name evidence="11" type="ORF">J5A53_04180</name>
</gene>
<dbReference type="SUPFAM" id="SSF55874">
    <property type="entry name" value="ATPase domain of HSP90 chaperone/DNA topoisomerase II/histidine kinase"/>
    <property type="match status" value="1"/>
</dbReference>
<feature type="transmembrane region" description="Helical" evidence="9">
    <location>
        <begin position="79"/>
        <end position="96"/>
    </location>
</feature>
<evidence type="ECO:0000313" key="12">
    <source>
        <dbReference type="Proteomes" id="UP000677180"/>
    </source>
</evidence>
<keyword evidence="4" id="KW-0808">Transferase</keyword>
<evidence type="ECO:0000256" key="1">
    <source>
        <dbReference type="ARBA" id="ARBA00000085"/>
    </source>
</evidence>
<evidence type="ECO:0000256" key="9">
    <source>
        <dbReference type="SAM" id="Phobius"/>
    </source>
</evidence>
<comment type="catalytic activity">
    <reaction evidence="1">
        <text>ATP + protein L-histidine = ADP + protein N-phospho-L-histidine.</text>
        <dbReference type="EC" id="2.7.13.3"/>
    </reaction>
</comment>
<accession>A0AB37I736</accession>
<evidence type="ECO:0000259" key="10">
    <source>
        <dbReference type="Pfam" id="PF07730"/>
    </source>
</evidence>
<keyword evidence="7" id="KW-0067">ATP-binding</keyword>
<keyword evidence="5" id="KW-0547">Nucleotide-binding</keyword>
<dbReference type="InterPro" id="IPR050482">
    <property type="entry name" value="Sensor_HK_TwoCompSys"/>
</dbReference>
<dbReference type="AlphaFoldDB" id="A0AB37I736"/>
<dbReference type="GO" id="GO:0016020">
    <property type="term" value="C:membrane"/>
    <property type="evidence" value="ECO:0007669"/>
    <property type="project" value="InterPro"/>
</dbReference>
<organism evidence="11 12">
    <name type="scientific">Arachnia propionica</name>
    <dbReference type="NCBI Taxonomy" id="1750"/>
    <lineage>
        <taxon>Bacteria</taxon>
        <taxon>Bacillati</taxon>
        <taxon>Actinomycetota</taxon>
        <taxon>Actinomycetes</taxon>
        <taxon>Propionibacteriales</taxon>
        <taxon>Propionibacteriaceae</taxon>
        <taxon>Arachnia</taxon>
    </lineage>
</organism>
<dbReference type="GO" id="GO:0000155">
    <property type="term" value="F:phosphorelay sensor kinase activity"/>
    <property type="evidence" value="ECO:0007669"/>
    <property type="project" value="InterPro"/>
</dbReference>
<keyword evidence="8" id="KW-0902">Two-component regulatory system</keyword>
<feature type="transmembrane region" description="Helical" evidence="9">
    <location>
        <begin position="103"/>
        <end position="121"/>
    </location>
</feature>
<keyword evidence="9" id="KW-0812">Transmembrane</keyword>
<keyword evidence="9" id="KW-0472">Membrane</keyword>
<feature type="transmembrane region" description="Helical" evidence="9">
    <location>
        <begin position="45"/>
        <end position="73"/>
    </location>
</feature>
<evidence type="ECO:0000256" key="6">
    <source>
        <dbReference type="ARBA" id="ARBA00022777"/>
    </source>
</evidence>
<evidence type="ECO:0000313" key="11">
    <source>
        <dbReference type="EMBL" id="QUC11899.1"/>
    </source>
</evidence>
<sequence>MKLRRARLTLSLIKQMPVEPVIGVALFAMTLGTPQGTSGPTSTGVALVMVAASFLLPWQPLPALALAMCYFGLWSTFNIPGVSMNLCGGAFVYNWFKNRRTGRWTLAIIYPLLLLITWEIRDSWNDTLINLIFFTGVTLFGGATGAIAHKRHETEEKAHRESEEALRSTRLLVASELHDSVAQTQTLVVMNLEDLAEDPRLPGELIPDLLDTLELSRRATTELRAAMVALRNVDQDFSSFGRQSTHSLDTQLTQALSALQDNGFNTETHFDIPGDKLSPDLEYGMSKILGELVANVVWHGAPGTCTIEAREDDGCVMLRVINDIGTAAPAKSNGGHGLLGVKERVDLLNGTHSFAPKGHQWHAEVRVPLTVRTDG</sequence>
<feature type="domain" description="Signal transduction histidine kinase subgroup 3 dimerisation and phosphoacceptor" evidence="10">
    <location>
        <begin position="170"/>
        <end position="233"/>
    </location>
</feature>
<name>A0AB37I736_9ACTN</name>
<protein>
    <recommendedName>
        <fullName evidence="2">histidine kinase</fullName>
        <ecNumber evidence="2">2.7.13.3</ecNumber>
    </recommendedName>
</protein>
<evidence type="ECO:0000256" key="4">
    <source>
        <dbReference type="ARBA" id="ARBA00022679"/>
    </source>
</evidence>
<proteinExistence type="predicted"/>
<dbReference type="InterPro" id="IPR036890">
    <property type="entry name" value="HATPase_C_sf"/>
</dbReference>
<evidence type="ECO:0000256" key="2">
    <source>
        <dbReference type="ARBA" id="ARBA00012438"/>
    </source>
</evidence>
<keyword evidence="6 11" id="KW-0418">Kinase</keyword>
<keyword evidence="9" id="KW-1133">Transmembrane helix</keyword>
<dbReference type="Gene3D" id="3.30.565.10">
    <property type="entry name" value="Histidine kinase-like ATPase, C-terminal domain"/>
    <property type="match status" value="1"/>
</dbReference>
<dbReference type="EC" id="2.7.13.3" evidence="2"/>
<evidence type="ECO:0000256" key="8">
    <source>
        <dbReference type="ARBA" id="ARBA00023012"/>
    </source>
</evidence>
<dbReference type="RefSeq" id="WP_081490307.1">
    <property type="nucleotide sequence ID" value="NZ_CP040007.1"/>
</dbReference>
<evidence type="ECO:0000256" key="5">
    <source>
        <dbReference type="ARBA" id="ARBA00022741"/>
    </source>
</evidence>
<dbReference type="Pfam" id="PF07730">
    <property type="entry name" value="HisKA_3"/>
    <property type="match status" value="1"/>
</dbReference>
<dbReference type="GO" id="GO:0005524">
    <property type="term" value="F:ATP binding"/>
    <property type="evidence" value="ECO:0007669"/>
    <property type="project" value="UniProtKB-KW"/>
</dbReference>
<dbReference type="CDD" id="cd16917">
    <property type="entry name" value="HATPase_UhpB-NarQ-NarX-like"/>
    <property type="match status" value="1"/>
</dbReference>
<evidence type="ECO:0000256" key="7">
    <source>
        <dbReference type="ARBA" id="ARBA00022840"/>
    </source>
</evidence>
<dbReference type="GO" id="GO:0046983">
    <property type="term" value="F:protein dimerization activity"/>
    <property type="evidence" value="ECO:0007669"/>
    <property type="project" value="InterPro"/>
</dbReference>
<evidence type="ECO:0000256" key="3">
    <source>
        <dbReference type="ARBA" id="ARBA00022553"/>
    </source>
</evidence>